<reference evidence="4 5" key="1">
    <citation type="submission" date="2023-10" db="EMBL/GenBank/DDBJ databases">
        <title>Chromosome-scale genome assembly provides insights into flower coloration mechanisms of Canna indica.</title>
        <authorList>
            <person name="Li C."/>
        </authorList>
    </citation>
    <scope>NUCLEOTIDE SEQUENCE [LARGE SCALE GENOMIC DNA]</scope>
    <source>
        <tissue evidence="4">Flower</tissue>
    </source>
</reference>
<dbReference type="Proteomes" id="UP001327560">
    <property type="component" value="Chromosome 6"/>
</dbReference>
<comment type="subcellular location">
    <subcellularLocation>
        <location evidence="1">Nucleus</location>
    </subcellularLocation>
</comment>
<feature type="compositionally biased region" description="Acidic residues" evidence="3">
    <location>
        <begin position="89"/>
        <end position="98"/>
    </location>
</feature>
<feature type="compositionally biased region" description="Polar residues" evidence="3">
    <location>
        <begin position="202"/>
        <end position="211"/>
    </location>
</feature>
<evidence type="ECO:0000256" key="2">
    <source>
        <dbReference type="ARBA" id="ARBA00023242"/>
    </source>
</evidence>
<sequence>MPHCGRPLPPLQFVFHHPTFSSSRGPHCHLLYWKLRSFISVLFHFESAAKVQHQGVAIMEVPFVPENSRGFVMPDVEGEELESVSSFYSDDDDDDDDGSVNSSSSSSSLCLPSSSSSDEPLEEGPLFEMSSLISLLPIKRGLSKHFDGKSQSFTSLANVRSLEDLAKPERPLAKRKLNSCKSYGGGLDRHKALSPRARTITKKVSSSSSLPNARRRSFLSQRPPVCSQRSSNISSFCMFD</sequence>
<protein>
    <submittedName>
        <fullName evidence="4">Uncharacterized protein</fullName>
    </submittedName>
</protein>
<dbReference type="GO" id="GO:0006950">
    <property type="term" value="P:response to stress"/>
    <property type="evidence" value="ECO:0007669"/>
    <property type="project" value="UniProtKB-ARBA"/>
</dbReference>
<organism evidence="4 5">
    <name type="scientific">Canna indica</name>
    <name type="common">Indian-shot</name>
    <dbReference type="NCBI Taxonomy" id="4628"/>
    <lineage>
        <taxon>Eukaryota</taxon>
        <taxon>Viridiplantae</taxon>
        <taxon>Streptophyta</taxon>
        <taxon>Embryophyta</taxon>
        <taxon>Tracheophyta</taxon>
        <taxon>Spermatophyta</taxon>
        <taxon>Magnoliopsida</taxon>
        <taxon>Liliopsida</taxon>
        <taxon>Zingiberales</taxon>
        <taxon>Cannaceae</taxon>
        <taxon>Canna</taxon>
    </lineage>
</organism>
<evidence type="ECO:0000256" key="1">
    <source>
        <dbReference type="ARBA" id="ARBA00004123"/>
    </source>
</evidence>
<feature type="region of interest" description="Disordered" evidence="3">
    <location>
        <begin position="196"/>
        <end position="231"/>
    </location>
</feature>
<dbReference type="EMBL" id="CP136895">
    <property type="protein sequence ID" value="WOL09782.1"/>
    <property type="molecule type" value="Genomic_DNA"/>
</dbReference>
<feature type="region of interest" description="Disordered" evidence="3">
    <location>
        <begin position="83"/>
        <end position="122"/>
    </location>
</feature>
<dbReference type="PANTHER" id="PTHR33172">
    <property type="entry name" value="OS08G0516900 PROTEIN"/>
    <property type="match status" value="1"/>
</dbReference>
<dbReference type="GO" id="GO:0005634">
    <property type="term" value="C:nucleus"/>
    <property type="evidence" value="ECO:0007669"/>
    <property type="project" value="UniProtKB-SubCell"/>
</dbReference>
<proteinExistence type="predicted"/>
<dbReference type="PANTHER" id="PTHR33172:SF29">
    <property type="entry name" value="OS06G0559400 PROTEIN"/>
    <property type="match status" value="1"/>
</dbReference>
<evidence type="ECO:0000313" key="5">
    <source>
        <dbReference type="Proteomes" id="UP001327560"/>
    </source>
</evidence>
<name>A0AAQ3KPH7_9LILI</name>
<accession>A0AAQ3KPH7</accession>
<dbReference type="AlphaFoldDB" id="A0AAQ3KPH7"/>
<keyword evidence="5" id="KW-1185">Reference proteome</keyword>
<gene>
    <name evidence="4" type="ORF">Cni_G18535</name>
</gene>
<evidence type="ECO:0000313" key="4">
    <source>
        <dbReference type="EMBL" id="WOL09782.1"/>
    </source>
</evidence>
<evidence type="ECO:0000256" key="3">
    <source>
        <dbReference type="SAM" id="MobiDB-lite"/>
    </source>
</evidence>
<dbReference type="InterPro" id="IPR051992">
    <property type="entry name" value="OxStress_Response_Reg"/>
</dbReference>
<keyword evidence="2" id="KW-0539">Nucleus</keyword>
<feature type="compositionally biased region" description="Low complexity" evidence="3">
    <location>
        <begin position="99"/>
        <end position="118"/>
    </location>
</feature>